<dbReference type="AlphaFoldDB" id="A0A080MBN1"/>
<reference evidence="1" key="1">
    <citation type="submission" date="2014-02" db="EMBL/GenBank/DDBJ databases">
        <title>Expanding our view of genomic diversity in Candidatus Accumulibacter clades.</title>
        <authorList>
            <person name="Skennerton C.T."/>
            <person name="Barr J.J."/>
            <person name="Slater F.R."/>
            <person name="Bond P.L."/>
            <person name="Tyson G.W."/>
        </authorList>
    </citation>
    <scope>NUCLEOTIDE SEQUENCE [LARGE SCALE GENOMIC DNA]</scope>
</reference>
<evidence type="ECO:0000313" key="1">
    <source>
        <dbReference type="EMBL" id="KFB77860.1"/>
    </source>
</evidence>
<keyword evidence="2" id="KW-1185">Reference proteome</keyword>
<accession>A0A080MBN1</accession>
<evidence type="ECO:0008006" key="3">
    <source>
        <dbReference type="Google" id="ProtNLM"/>
    </source>
</evidence>
<dbReference type="STRING" id="1453999.AW06_000827"/>
<gene>
    <name evidence="1" type="ORF">AW06_000827</name>
</gene>
<dbReference type="EMBL" id="JDST02000015">
    <property type="protein sequence ID" value="KFB77860.1"/>
    <property type="molecule type" value="Genomic_DNA"/>
</dbReference>
<dbReference type="Proteomes" id="UP000021315">
    <property type="component" value="Unassembled WGS sequence"/>
</dbReference>
<sequence length="45" mass="5239">MRHVNGVYTQAFNRRHAKLGHLLQGRFKAILVDRDAYLLERSVGM</sequence>
<proteinExistence type="predicted"/>
<evidence type="ECO:0000313" key="2">
    <source>
        <dbReference type="Proteomes" id="UP000021315"/>
    </source>
</evidence>
<name>A0A080MBN1_9PROT</name>
<protein>
    <recommendedName>
        <fullName evidence="3">Transposase</fullName>
    </recommendedName>
</protein>
<dbReference type="RefSeq" id="WP_212761123.1">
    <property type="nucleotide sequence ID" value="NZ_JDST02000015.1"/>
</dbReference>
<organism evidence="1 2">
    <name type="scientific">Candidatus Accumulibacter cognatus</name>
    <dbReference type="NCBI Taxonomy" id="2954383"/>
    <lineage>
        <taxon>Bacteria</taxon>
        <taxon>Pseudomonadati</taxon>
        <taxon>Pseudomonadota</taxon>
        <taxon>Betaproteobacteria</taxon>
        <taxon>Candidatus Accumulibacter</taxon>
    </lineage>
</organism>
<comment type="caution">
    <text evidence="1">The sequence shown here is derived from an EMBL/GenBank/DDBJ whole genome shotgun (WGS) entry which is preliminary data.</text>
</comment>